<feature type="region of interest" description="Disordered" evidence="1">
    <location>
        <begin position="278"/>
        <end position="383"/>
    </location>
</feature>
<accession>A0A517LPL2</accession>
<gene>
    <name evidence="2" type="ORF">FKW77_001679</name>
</gene>
<dbReference type="Proteomes" id="UP000316270">
    <property type="component" value="Chromosome 18"/>
</dbReference>
<dbReference type="AlphaFoldDB" id="A0A517LPL2"/>
<feature type="region of interest" description="Disordered" evidence="1">
    <location>
        <begin position="78"/>
        <end position="232"/>
    </location>
</feature>
<name>A0A517LPL2_9PEZI</name>
<feature type="compositionally biased region" description="Basic and acidic residues" evidence="1">
    <location>
        <begin position="88"/>
        <end position="102"/>
    </location>
</feature>
<keyword evidence="3" id="KW-1185">Reference proteome</keyword>
<proteinExistence type="predicted"/>
<organism evidence="2 3">
    <name type="scientific">Venturia effusa</name>
    <dbReference type="NCBI Taxonomy" id="50376"/>
    <lineage>
        <taxon>Eukaryota</taxon>
        <taxon>Fungi</taxon>
        <taxon>Dikarya</taxon>
        <taxon>Ascomycota</taxon>
        <taxon>Pezizomycotina</taxon>
        <taxon>Dothideomycetes</taxon>
        <taxon>Pleosporomycetidae</taxon>
        <taxon>Venturiales</taxon>
        <taxon>Venturiaceae</taxon>
        <taxon>Venturia</taxon>
    </lineage>
</organism>
<feature type="compositionally biased region" description="Polar residues" evidence="1">
    <location>
        <begin position="278"/>
        <end position="292"/>
    </location>
</feature>
<dbReference type="EMBL" id="CP042202">
    <property type="protein sequence ID" value="QDS77585.1"/>
    <property type="molecule type" value="Genomic_DNA"/>
</dbReference>
<sequence>MPHLIDYDEQVLVATEDMKWAVQDAITRVSPNSPLKNARYVRIFQSWHASPGDPRVHITFTAFSGSFQRLNNYHGYHPRDPLNNAKPSKCEQSENWDDDRKLARQGVPMSAPTFRPSYRPTPTSMRPSATRAGPQNPPIVSATSRRGNQPALPPMRPTTKLGRQPGVAGRDSDARSSYQTGQLSTTPFATGRRYEPPTGKIDSRSFNQQVSIPMRSRPMQSEKGDSPMQTGARTAQSHSNIAGIMTANSSTDAGGEARSKADGSLLKHTLVGNMHQSNTQLGSIEGNEQNSARPALTNEQPRREPLGQRIPMNGVHGSANREIPAGVSESSSVPRRGSILGPISEEQENAKALPVRKSAKLADDEGWTKVQSTRSRRRKGTAM</sequence>
<feature type="compositionally biased region" description="Polar residues" evidence="1">
    <location>
        <begin position="175"/>
        <end position="188"/>
    </location>
</feature>
<reference evidence="2 3" key="1">
    <citation type="submission" date="2019-07" db="EMBL/GenBank/DDBJ databases">
        <title>Finished genome of Venturia effusa.</title>
        <authorList>
            <person name="Young C.A."/>
            <person name="Cox M.P."/>
            <person name="Ganley A.R.D."/>
            <person name="David W.J."/>
        </authorList>
    </citation>
    <scope>NUCLEOTIDE SEQUENCE [LARGE SCALE GENOMIC DNA]</scope>
    <source>
        <strain evidence="3">albino</strain>
    </source>
</reference>
<evidence type="ECO:0000313" key="2">
    <source>
        <dbReference type="EMBL" id="QDS77585.1"/>
    </source>
</evidence>
<evidence type="ECO:0000256" key="1">
    <source>
        <dbReference type="SAM" id="MobiDB-lite"/>
    </source>
</evidence>
<feature type="compositionally biased region" description="Basic residues" evidence="1">
    <location>
        <begin position="374"/>
        <end position="383"/>
    </location>
</feature>
<protein>
    <submittedName>
        <fullName evidence="2">Uncharacterized protein</fullName>
    </submittedName>
</protein>
<evidence type="ECO:0000313" key="3">
    <source>
        <dbReference type="Proteomes" id="UP000316270"/>
    </source>
</evidence>